<sequence>MSSCTSSSWPVGSCFTSKSGLSWTLSLWSGS</sequence>
<evidence type="ECO:0000313" key="1">
    <source>
        <dbReference type="EMBL" id="EDM05105.1"/>
    </source>
</evidence>
<accession>A6HGF0</accession>
<organism evidence="1 2">
    <name type="scientific">Rattus norvegicus</name>
    <name type="common">Rat</name>
    <dbReference type="NCBI Taxonomy" id="10116"/>
    <lineage>
        <taxon>Eukaryota</taxon>
        <taxon>Metazoa</taxon>
        <taxon>Chordata</taxon>
        <taxon>Craniata</taxon>
        <taxon>Vertebrata</taxon>
        <taxon>Euteleostomi</taxon>
        <taxon>Mammalia</taxon>
        <taxon>Eutheria</taxon>
        <taxon>Euarchontoglires</taxon>
        <taxon>Glires</taxon>
        <taxon>Rodentia</taxon>
        <taxon>Myomorpha</taxon>
        <taxon>Muroidea</taxon>
        <taxon>Muridae</taxon>
        <taxon>Murinae</taxon>
        <taxon>Rattus</taxon>
    </lineage>
</organism>
<dbReference type="Proteomes" id="UP000234681">
    <property type="component" value="Chromosome 10"/>
</dbReference>
<dbReference type="AlphaFoldDB" id="A6HGF0"/>
<reference evidence="1 2" key="1">
    <citation type="submission" date="2005-07" db="EMBL/GenBank/DDBJ databases">
        <authorList>
            <person name="Mural R.J."/>
            <person name="Li P.W."/>
            <person name="Adams M.D."/>
            <person name="Amanatides P.G."/>
            <person name="Baden-Tillson H."/>
            <person name="Barnstead M."/>
            <person name="Chin S.H."/>
            <person name="Dew I."/>
            <person name="Evans C.A."/>
            <person name="Ferriera S."/>
            <person name="Flanigan M."/>
            <person name="Fosler C."/>
            <person name="Glodek A."/>
            <person name="Gu Z."/>
            <person name="Holt R.A."/>
            <person name="Jennings D."/>
            <person name="Kraft C.L."/>
            <person name="Lu F."/>
            <person name="Nguyen T."/>
            <person name="Nusskern D.R."/>
            <person name="Pfannkoch C.M."/>
            <person name="Sitter C."/>
            <person name="Sutton G.G."/>
            <person name="Venter J.C."/>
            <person name="Wang Z."/>
            <person name="Woodage T."/>
            <person name="Zheng X.H."/>
            <person name="Zhong F."/>
        </authorList>
    </citation>
    <scope>NUCLEOTIDE SEQUENCE [LARGE SCALE GENOMIC DNA]</scope>
    <source>
        <strain>BN</strain>
        <strain evidence="2">Sprague-Dawley</strain>
    </source>
</reference>
<protein>
    <submittedName>
        <fullName evidence="1">RCG34938, isoform CRA_b</fullName>
    </submittedName>
</protein>
<name>A6HGF0_RAT</name>
<proteinExistence type="predicted"/>
<gene>
    <name evidence="1" type="ORF">rCG_34938</name>
</gene>
<evidence type="ECO:0000313" key="2">
    <source>
        <dbReference type="Proteomes" id="UP000234681"/>
    </source>
</evidence>
<dbReference type="EMBL" id="CH473948">
    <property type="protein sequence ID" value="EDM05105.1"/>
    <property type="molecule type" value="Genomic_DNA"/>
</dbReference>